<name>A0A120G5N9_PSEFL</name>
<reference evidence="1 2" key="1">
    <citation type="submission" date="2015-05" db="EMBL/GenBank/DDBJ databases">
        <title>A genomic and transcriptomic approach to investigate the blue pigment phenotype in Pseudomonas fluorescens.</title>
        <authorList>
            <person name="Andreani N.A."/>
            <person name="Cardazzo B."/>
        </authorList>
    </citation>
    <scope>NUCLEOTIDE SEQUENCE [LARGE SCALE GENOMIC DNA]</scope>
    <source>
        <strain evidence="1 2">Ps_22</strain>
    </source>
</reference>
<evidence type="ECO:0000313" key="2">
    <source>
        <dbReference type="Proteomes" id="UP000061348"/>
    </source>
</evidence>
<gene>
    <name evidence="1" type="ORF">PFLmoz3_05957</name>
</gene>
<dbReference type="PATRIC" id="fig|294.194.peg.6602"/>
<sequence length="280" mass="32191">MKYIAKLATDSLIWEVIAVGEIVQRHSADILNATFFFQSVIDIKTRLESKKYKFLQLPIEEIRHLIPGSLWKNGKRISAHTYGGHWINLDTYTTRQVSASKSCCPKDIINFLEIKKRTKTKAKVRMLSHITYIEFENDQTRVIIPCTEIFRHYMAPTAQYAKFAISHEFPSWISRVLKSQSISLPSNRKKLTENELLSTKLLSRTLDTIEAAQLPYKNLKLTHINNQSRSLKSNLLITTKIPTSGNTKLRVSGYGIDTFDNHSGGMYTFIVEKIHDSDHF</sequence>
<evidence type="ECO:0000313" key="1">
    <source>
        <dbReference type="EMBL" id="KWV84419.1"/>
    </source>
</evidence>
<dbReference type="EMBL" id="LCYA01000206">
    <property type="protein sequence ID" value="KWV84419.1"/>
    <property type="molecule type" value="Genomic_DNA"/>
</dbReference>
<dbReference type="Proteomes" id="UP000061348">
    <property type="component" value="Unassembled WGS sequence"/>
</dbReference>
<dbReference type="AlphaFoldDB" id="A0A120G5N9"/>
<organism evidence="1 2">
    <name type="scientific">Pseudomonas fluorescens</name>
    <dbReference type="NCBI Taxonomy" id="294"/>
    <lineage>
        <taxon>Bacteria</taxon>
        <taxon>Pseudomonadati</taxon>
        <taxon>Pseudomonadota</taxon>
        <taxon>Gammaproteobacteria</taxon>
        <taxon>Pseudomonadales</taxon>
        <taxon>Pseudomonadaceae</taxon>
        <taxon>Pseudomonas</taxon>
    </lineage>
</organism>
<comment type="caution">
    <text evidence="1">The sequence shown here is derived from an EMBL/GenBank/DDBJ whole genome shotgun (WGS) entry which is preliminary data.</text>
</comment>
<dbReference type="RefSeq" id="WP_155718458.1">
    <property type="nucleotide sequence ID" value="NZ_LCYA01000206.1"/>
</dbReference>
<proteinExistence type="predicted"/>
<accession>A0A120G5N9</accession>
<protein>
    <submittedName>
        <fullName evidence="1">Uncharacterized protein</fullName>
    </submittedName>
</protein>